<keyword evidence="1" id="KW-0378">Hydrolase</keyword>
<dbReference type="InterPro" id="IPR050155">
    <property type="entry name" value="HAD-like_hydrolase_sf"/>
</dbReference>
<dbReference type="Gene3D" id="1.10.150.240">
    <property type="entry name" value="Putative phosphatase, domain 2"/>
    <property type="match status" value="1"/>
</dbReference>
<dbReference type="Gene3D" id="3.40.50.1000">
    <property type="entry name" value="HAD superfamily/HAD-like"/>
    <property type="match status" value="1"/>
</dbReference>
<gene>
    <name evidence="3" type="ORF">SAMN05216352_105289</name>
</gene>
<dbReference type="PANTHER" id="PTHR43434:SF26">
    <property type="entry name" value="PYROPHOSPHATASE PPAX"/>
    <property type="match status" value="1"/>
</dbReference>
<dbReference type="SFLD" id="SFLDG01129">
    <property type="entry name" value="C1.5:_HAD__Beta-PGM__Phosphata"/>
    <property type="match status" value="1"/>
</dbReference>
<protein>
    <submittedName>
        <fullName evidence="3">Haloacid dehalogenase superfamily, subfamily IA, variant 3 with third motif having DD or ED/haloacid dehalogenase superfamily, subfamily IA, variant 1 with third motif having Dx(3-4)D or Dx(3-4)E</fullName>
    </submittedName>
</protein>
<dbReference type="EMBL" id="FNDU01000005">
    <property type="protein sequence ID" value="SDI20924.1"/>
    <property type="molecule type" value="Genomic_DNA"/>
</dbReference>
<name>A0A1G8IPT8_9BACI</name>
<dbReference type="InterPro" id="IPR023214">
    <property type="entry name" value="HAD_sf"/>
</dbReference>
<dbReference type="PANTHER" id="PTHR43434">
    <property type="entry name" value="PHOSPHOGLYCOLATE PHOSPHATASE"/>
    <property type="match status" value="1"/>
</dbReference>
<dbReference type="NCBIfam" id="TIGR01549">
    <property type="entry name" value="HAD-SF-IA-v1"/>
    <property type="match status" value="1"/>
</dbReference>
<dbReference type="InterPro" id="IPR041492">
    <property type="entry name" value="HAD_2"/>
</dbReference>
<dbReference type="InterPro" id="IPR036412">
    <property type="entry name" value="HAD-like_sf"/>
</dbReference>
<reference evidence="3 4" key="1">
    <citation type="submission" date="2016-10" db="EMBL/GenBank/DDBJ databases">
        <authorList>
            <person name="de Groot N.N."/>
        </authorList>
    </citation>
    <scope>NUCLEOTIDE SEQUENCE [LARGE SCALE GENOMIC DNA]</scope>
    <source>
        <strain evidence="4">P4B,CCM 7963,CECT 7998,DSM 25260,IBRC-M 10614,KCTC 13821</strain>
    </source>
</reference>
<dbReference type="GO" id="GO:0005829">
    <property type="term" value="C:cytosol"/>
    <property type="evidence" value="ECO:0007669"/>
    <property type="project" value="TreeGrafter"/>
</dbReference>
<dbReference type="Proteomes" id="UP000199017">
    <property type="component" value="Unassembled WGS sequence"/>
</dbReference>
<organism evidence="3 4">
    <name type="scientific">Alteribacillus bidgolensis</name>
    <dbReference type="NCBI Taxonomy" id="930129"/>
    <lineage>
        <taxon>Bacteria</taxon>
        <taxon>Bacillati</taxon>
        <taxon>Bacillota</taxon>
        <taxon>Bacilli</taxon>
        <taxon>Bacillales</taxon>
        <taxon>Bacillaceae</taxon>
        <taxon>Alteribacillus</taxon>
    </lineage>
</organism>
<dbReference type="InterPro" id="IPR023198">
    <property type="entry name" value="PGP-like_dom2"/>
</dbReference>
<dbReference type="InterPro" id="IPR006439">
    <property type="entry name" value="HAD-SF_hydro_IA"/>
</dbReference>
<sequence>MYQSFIFDVDGTLIDTEEAILKSLKSALKNGVGDDYSIEELKPVLGIPGDDALEVLGVNEKQRKVREEWLHYMESNRKLVRVFPGIYDTLEKLKNEKYCIGIVTSKTKKEFKEEVERFDLHPYADTIICADDTDKHKPEPDPLMAYLNKSGETAEKAVYIGDTLHDEKCAHSAGIAFALACWGAVQPEKSNPDHMLHTPKEILQLTK</sequence>
<evidence type="ECO:0000256" key="1">
    <source>
        <dbReference type="ARBA" id="ARBA00022801"/>
    </source>
</evidence>
<proteinExistence type="predicted"/>
<dbReference type="SFLD" id="SFLDG01135">
    <property type="entry name" value="C1.5.6:_HAD__Beta-PGM__Phospha"/>
    <property type="match status" value="1"/>
</dbReference>
<dbReference type="RefSeq" id="WP_091584722.1">
    <property type="nucleotide sequence ID" value="NZ_FNDU01000005.1"/>
</dbReference>
<dbReference type="Pfam" id="PF13419">
    <property type="entry name" value="HAD_2"/>
    <property type="match status" value="1"/>
</dbReference>
<accession>A0A1G8IPT8</accession>
<keyword evidence="2" id="KW-0460">Magnesium</keyword>
<dbReference type="GO" id="GO:0008967">
    <property type="term" value="F:phosphoglycolate phosphatase activity"/>
    <property type="evidence" value="ECO:0007669"/>
    <property type="project" value="TreeGrafter"/>
</dbReference>
<dbReference type="GO" id="GO:0006281">
    <property type="term" value="P:DNA repair"/>
    <property type="evidence" value="ECO:0007669"/>
    <property type="project" value="TreeGrafter"/>
</dbReference>
<dbReference type="OrthoDB" id="9792518at2"/>
<dbReference type="SUPFAM" id="SSF56784">
    <property type="entry name" value="HAD-like"/>
    <property type="match status" value="1"/>
</dbReference>
<dbReference type="STRING" id="930129.SAMN05216352_105289"/>
<dbReference type="SFLD" id="SFLDS00003">
    <property type="entry name" value="Haloacid_Dehalogenase"/>
    <property type="match status" value="1"/>
</dbReference>
<evidence type="ECO:0000313" key="4">
    <source>
        <dbReference type="Proteomes" id="UP000199017"/>
    </source>
</evidence>
<dbReference type="AlphaFoldDB" id="A0A1G8IPT8"/>
<evidence type="ECO:0000256" key="2">
    <source>
        <dbReference type="ARBA" id="ARBA00022842"/>
    </source>
</evidence>
<evidence type="ECO:0000313" key="3">
    <source>
        <dbReference type="EMBL" id="SDI20924.1"/>
    </source>
</evidence>
<keyword evidence="4" id="KW-1185">Reference proteome</keyword>